<proteinExistence type="predicted"/>
<dbReference type="EMBL" id="JAEAOA010002150">
    <property type="protein sequence ID" value="KAK3607887.1"/>
    <property type="molecule type" value="Genomic_DNA"/>
</dbReference>
<comment type="caution">
    <text evidence="1">The sequence shown here is derived from an EMBL/GenBank/DDBJ whole genome shotgun (WGS) entry which is preliminary data.</text>
</comment>
<name>A0AAE0TCK9_9BIVA</name>
<protein>
    <submittedName>
        <fullName evidence="1">Uncharacterized protein</fullName>
    </submittedName>
</protein>
<gene>
    <name evidence="1" type="ORF">CHS0354_036709</name>
</gene>
<evidence type="ECO:0000313" key="2">
    <source>
        <dbReference type="Proteomes" id="UP001195483"/>
    </source>
</evidence>
<reference evidence="1" key="3">
    <citation type="submission" date="2023-05" db="EMBL/GenBank/DDBJ databases">
        <authorList>
            <person name="Smith C.H."/>
        </authorList>
    </citation>
    <scope>NUCLEOTIDE SEQUENCE</scope>
    <source>
        <strain evidence="1">CHS0354</strain>
        <tissue evidence="1">Mantle</tissue>
    </source>
</reference>
<reference evidence="1" key="1">
    <citation type="journal article" date="2021" name="Genome Biol. Evol.">
        <title>A High-Quality Reference Genome for a Parasitic Bivalve with Doubly Uniparental Inheritance (Bivalvia: Unionida).</title>
        <authorList>
            <person name="Smith C.H."/>
        </authorList>
    </citation>
    <scope>NUCLEOTIDE SEQUENCE</scope>
    <source>
        <strain evidence="1">CHS0354</strain>
    </source>
</reference>
<accession>A0AAE0TCK9</accession>
<dbReference type="Proteomes" id="UP001195483">
    <property type="component" value="Unassembled WGS sequence"/>
</dbReference>
<evidence type="ECO:0000313" key="1">
    <source>
        <dbReference type="EMBL" id="KAK3607887.1"/>
    </source>
</evidence>
<organism evidence="1 2">
    <name type="scientific">Potamilus streckersoni</name>
    <dbReference type="NCBI Taxonomy" id="2493646"/>
    <lineage>
        <taxon>Eukaryota</taxon>
        <taxon>Metazoa</taxon>
        <taxon>Spiralia</taxon>
        <taxon>Lophotrochozoa</taxon>
        <taxon>Mollusca</taxon>
        <taxon>Bivalvia</taxon>
        <taxon>Autobranchia</taxon>
        <taxon>Heteroconchia</taxon>
        <taxon>Palaeoheterodonta</taxon>
        <taxon>Unionida</taxon>
        <taxon>Unionoidea</taxon>
        <taxon>Unionidae</taxon>
        <taxon>Ambleminae</taxon>
        <taxon>Lampsilini</taxon>
        <taxon>Potamilus</taxon>
    </lineage>
</organism>
<keyword evidence="2" id="KW-1185">Reference proteome</keyword>
<reference evidence="1" key="2">
    <citation type="journal article" date="2021" name="Genome Biol. Evol.">
        <title>Developing a high-quality reference genome for a parasitic bivalve with doubly uniparental inheritance (Bivalvia: Unionida).</title>
        <authorList>
            <person name="Smith C.H."/>
        </authorList>
    </citation>
    <scope>NUCLEOTIDE SEQUENCE</scope>
    <source>
        <strain evidence="1">CHS0354</strain>
        <tissue evidence="1">Mantle</tissue>
    </source>
</reference>
<sequence length="113" mass="13363">MKKTYLSHKTTTTLRLTINTDQKAHTEEDPEADIDHDDDYISKSYYEQVEEEEIEDVEKDPDRQRLLDSDAYQNYSMSSQVKITEQLTDRYELDQFPELKFDKTLSAKDCVDV</sequence>
<dbReference type="AlphaFoldDB" id="A0AAE0TCK9"/>